<sequence length="122" mass="13377">MVTLETSVVRTNGVTTVRVVIDNQHSTHQAVRLQSTLEGPVWPPRRDGVVDPQWDGDIWDGTIRSGRTRGIGFASPAPPTDPPVDIVSSDRLEADDLKRSPGEILAALDGWRPSNEVLESER</sequence>
<dbReference type="RefSeq" id="WP_141463374.1">
    <property type="nucleotide sequence ID" value="NZ_RBZW01000012.1"/>
</dbReference>
<proteinExistence type="predicted"/>
<dbReference type="Pfam" id="PF25256">
    <property type="entry name" value="DUF7857"/>
    <property type="match status" value="1"/>
</dbReference>
<protein>
    <submittedName>
        <fullName evidence="2">Uncharacterized protein</fullName>
    </submittedName>
</protein>
<dbReference type="EMBL" id="RBZW01000012">
    <property type="protein sequence ID" value="THE66037.1"/>
    <property type="molecule type" value="Genomic_DNA"/>
</dbReference>
<dbReference type="AlphaFoldDB" id="A0A4V3VLL7"/>
<comment type="caution">
    <text evidence="2">The sequence shown here is derived from an EMBL/GenBank/DDBJ whole genome shotgun (WGS) entry which is preliminary data.</text>
</comment>
<dbReference type="Proteomes" id="UP000318864">
    <property type="component" value="Unassembled WGS sequence"/>
</dbReference>
<name>A0A4V3VLL7_9EURY</name>
<accession>A0A4V3VLL7</accession>
<organism evidence="2 3">
    <name type="scientific">Salinadaptatus halalkaliphilus</name>
    <dbReference type="NCBI Taxonomy" id="2419781"/>
    <lineage>
        <taxon>Archaea</taxon>
        <taxon>Methanobacteriati</taxon>
        <taxon>Methanobacteriota</taxon>
        <taxon>Stenosarchaea group</taxon>
        <taxon>Halobacteria</taxon>
        <taxon>Halobacteriales</taxon>
        <taxon>Natrialbaceae</taxon>
        <taxon>Salinadaptatus</taxon>
    </lineage>
</organism>
<gene>
    <name evidence="2" type="ORF">D8Y22_03690</name>
</gene>
<evidence type="ECO:0000256" key="1">
    <source>
        <dbReference type="SAM" id="MobiDB-lite"/>
    </source>
</evidence>
<evidence type="ECO:0000313" key="3">
    <source>
        <dbReference type="Proteomes" id="UP000318864"/>
    </source>
</evidence>
<keyword evidence="3" id="KW-1185">Reference proteome</keyword>
<evidence type="ECO:0000313" key="2">
    <source>
        <dbReference type="EMBL" id="THE66037.1"/>
    </source>
</evidence>
<dbReference type="InterPro" id="IPR057179">
    <property type="entry name" value="DUF7857"/>
</dbReference>
<feature type="region of interest" description="Disordered" evidence="1">
    <location>
        <begin position="67"/>
        <end position="87"/>
    </location>
</feature>
<dbReference type="OrthoDB" id="193731at2157"/>
<reference evidence="2 3" key="1">
    <citation type="submission" date="2018-10" db="EMBL/GenBank/DDBJ databases">
        <title>Natronolimnobius sp. XQ-INN 246 isolated from Inner Mongolia Autonomous Region of China.</title>
        <authorList>
            <person name="Xue Q."/>
        </authorList>
    </citation>
    <scope>NUCLEOTIDE SEQUENCE [LARGE SCALE GENOMIC DNA]</scope>
    <source>
        <strain evidence="2 3">XQ-INN 246</strain>
    </source>
</reference>